<evidence type="ECO:0000313" key="10">
    <source>
        <dbReference type="Proteomes" id="UP001516400"/>
    </source>
</evidence>
<keyword evidence="10" id="KW-1185">Reference proteome</keyword>
<reference evidence="9 10" key="1">
    <citation type="journal article" date="2021" name="BMC Biol.">
        <title>Horizontally acquired antibacterial genes associated with adaptive radiation of ladybird beetles.</title>
        <authorList>
            <person name="Li H.S."/>
            <person name="Tang X.F."/>
            <person name="Huang Y.H."/>
            <person name="Xu Z.Y."/>
            <person name="Chen M.L."/>
            <person name="Du X.Y."/>
            <person name="Qiu B.Y."/>
            <person name="Chen P.T."/>
            <person name="Zhang W."/>
            <person name="Slipinski A."/>
            <person name="Escalona H.E."/>
            <person name="Waterhouse R.M."/>
            <person name="Zwick A."/>
            <person name="Pang H."/>
        </authorList>
    </citation>
    <scope>NUCLEOTIDE SEQUENCE [LARGE SCALE GENOMIC DNA]</scope>
    <source>
        <strain evidence="9">SYSU2018</strain>
    </source>
</reference>
<protein>
    <submittedName>
        <fullName evidence="9">Uncharacterized protein</fullName>
    </submittedName>
</protein>
<evidence type="ECO:0000313" key="9">
    <source>
        <dbReference type="EMBL" id="KAL3282460.1"/>
    </source>
</evidence>
<comment type="caution">
    <text evidence="9">The sequence shown here is derived from an EMBL/GenBank/DDBJ whole genome shotgun (WGS) entry which is preliminary data.</text>
</comment>
<dbReference type="Gene3D" id="2.20.110.10">
    <property type="entry name" value="Histone H3 K4-specific methyltransferase SET7/9 N-terminal domain"/>
    <property type="match status" value="2"/>
</dbReference>
<comment type="subcellular location">
    <subcellularLocation>
        <location evidence="1">Cell projection</location>
        <location evidence="1">Cilium</location>
        <location evidence="1">Flagellum</location>
    </subcellularLocation>
    <subcellularLocation>
        <location evidence="2">Cytoplasm</location>
        <location evidence="2">Cytoskeleton</location>
        <location evidence="2">Cilium axoneme</location>
    </subcellularLocation>
</comment>
<evidence type="ECO:0000256" key="5">
    <source>
        <dbReference type="ARBA" id="ARBA00022846"/>
    </source>
</evidence>
<sequence length="125" mass="14639">MLYDPFQGEFEDGSPTGRGKMQLPDLTEYTGTFYKGYFHGNGVYNIRTTSMMYSGGWKYGKKHGEGWLLYQPNIWYEGEFEDDLRHGRGFFQFDHTSCYEGAYFRNKRQGHGAMRWPNNDVSVLD</sequence>
<gene>
    <name evidence="9" type="ORF">HHI36_005644</name>
</gene>
<dbReference type="GO" id="GO:0031514">
    <property type="term" value="C:motile cilium"/>
    <property type="evidence" value="ECO:0007669"/>
    <property type="project" value="UniProtKB-SubCell"/>
</dbReference>
<name>A0ABD2NUY6_9CUCU</name>
<dbReference type="GO" id="GO:0005930">
    <property type="term" value="C:axoneme"/>
    <property type="evidence" value="ECO:0007669"/>
    <property type="project" value="UniProtKB-SubCell"/>
</dbReference>
<evidence type="ECO:0000256" key="7">
    <source>
        <dbReference type="ARBA" id="ARBA00023212"/>
    </source>
</evidence>
<evidence type="ECO:0000256" key="8">
    <source>
        <dbReference type="ARBA" id="ARBA00023273"/>
    </source>
</evidence>
<dbReference type="Pfam" id="PF02493">
    <property type="entry name" value="MORN"/>
    <property type="match status" value="5"/>
</dbReference>
<keyword evidence="4" id="KW-0677">Repeat</keyword>
<keyword evidence="6" id="KW-0969">Cilium</keyword>
<evidence type="ECO:0000256" key="1">
    <source>
        <dbReference type="ARBA" id="ARBA00004230"/>
    </source>
</evidence>
<dbReference type="EMBL" id="JABFTP020000144">
    <property type="protein sequence ID" value="KAL3282460.1"/>
    <property type="molecule type" value="Genomic_DNA"/>
</dbReference>
<proteinExistence type="predicted"/>
<accession>A0ABD2NUY6</accession>
<dbReference type="Proteomes" id="UP001516400">
    <property type="component" value="Unassembled WGS sequence"/>
</dbReference>
<keyword evidence="3" id="KW-0963">Cytoplasm</keyword>
<keyword evidence="8" id="KW-0966">Cell projection</keyword>
<dbReference type="PANTHER" id="PTHR46613">
    <property type="entry name" value="RADIAL SPOKE HEAD 10 HOMOLOG B-RELATED"/>
    <property type="match status" value="1"/>
</dbReference>
<evidence type="ECO:0000256" key="4">
    <source>
        <dbReference type="ARBA" id="ARBA00022737"/>
    </source>
</evidence>
<keyword evidence="5" id="KW-0282">Flagellum</keyword>
<keyword evidence="7" id="KW-0206">Cytoskeleton</keyword>
<evidence type="ECO:0000256" key="6">
    <source>
        <dbReference type="ARBA" id="ARBA00023069"/>
    </source>
</evidence>
<evidence type="ECO:0000256" key="3">
    <source>
        <dbReference type="ARBA" id="ARBA00022490"/>
    </source>
</evidence>
<dbReference type="SMART" id="SM00698">
    <property type="entry name" value="MORN"/>
    <property type="match status" value="5"/>
</dbReference>
<dbReference type="InterPro" id="IPR003409">
    <property type="entry name" value="MORN"/>
</dbReference>
<organism evidence="9 10">
    <name type="scientific">Cryptolaemus montrouzieri</name>
    <dbReference type="NCBI Taxonomy" id="559131"/>
    <lineage>
        <taxon>Eukaryota</taxon>
        <taxon>Metazoa</taxon>
        <taxon>Ecdysozoa</taxon>
        <taxon>Arthropoda</taxon>
        <taxon>Hexapoda</taxon>
        <taxon>Insecta</taxon>
        <taxon>Pterygota</taxon>
        <taxon>Neoptera</taxon>
        <taxon>Endopterygota</taxon>
        <taxon>Coleoptera</taxon>
        <taxon>Polyphaga</taxon>
        <taxon>Cucujiformia</taxon>
        <taxon>Coccinelloidea</taxon>
        <taxon>Coccinellidae</taxon>
        <taxon>Scymninae</taxon>
        <taxon>Scymnini</taxon>
        <taxon>Cryptolaemus</taxon>
    </lineage>
</organism>
<dbReference type="AlphaFoldDB" id="A0ABD2NUY6"/>
<evidence type="ECO:0000256" key="2">
    <source>
        <dbReference type="ARBA" id="ARBA00004430"/>
    </source>
</evidence>
<dbReference type="SUPFAM" id="SSF82185">
    <property type="entry name" value="Histone H3 K4-specific methyltransferase SET7/9 N-terminal domain"/>
    <property type="match status" value="1"/>
</dbReference>
<dbReference type="PANTHER" id="PTHR46613:SF1">
    <property type="entry name" value="RADIAL SPOKE HEAD 10 HOMOLOG B-RELATED"/>
    <property type="match status" value="1"/>
</dbReference>